<dbReference type="GO" id="GO:0016301">
    <property type="term" value="F:kinase activity"/>
    <property type="evidence" value="ECO:0007669"/>
    <property type="project" value="UniProtKB-KW"/>
</dbReference>
<reference evidence="1 2" key="1">
    <citation type="submission" date="2023-01" db="EMBL/GenBank/DDBJ databases">
        <title>Analysis of 21 Apiospora genomes using comparative genomics revels a genus with tremendous synthesis potential of carbohydrate active enzymes and secondary metabolites.</title>
        <authorList>
            <person name="Sorensen T."/>
        </authorList>
    </citation>
    <scope>NUCLEOTIDE SEQUENCE [LARGE SCALE GENOMIC DNA]</scope>
    <source>
        <strain evidence="1 2">CBS 83171</strain>
    </source>
</reference>
<accession>A0ABR1W4L6</accession>
<sequence>MPETSRQPTAQLLWVVPAEYEEEFRCRLHVWVEEKYLLSAYGPLGEIAGMLPNSITVFCVWLGDAAGTDGDDYLIDQNRLCSRRARQLCERHGTLGGQACADDVEGEWKDLTEDVWGGEGEMALSVARRVSMTLKERGRTPVRISR</sequence>
<dbReference type="EMBL" id="JAQQWM010000002">
    <property type="protein sequence ID" value="KAK8078007.1"/>
    <property type="molecule type" value="Genomic_DNA"/>
</dbReference>
<organism evidence="1 2">
    <name type="scientific">Apiospora saccharicola</name>
    <dbReference type="NCBI Taxonomy" id="335842"/>
    <lineage>
        <taxon>Eukaryota</taxon>
        <taxon>Fungi</taxon>
        <taxon>Dikarya</taxon>
        <taxon>Ascomycota</taxon>
        <taxon>Pezizomycotina</taxon>
        <taxon>Sordariomycetes</taxon>
        <taxon>Xylariomycetidae</taxon>
        <taxon>Amphisphaeriales</taxon>
        <taxon>Apiosporaceae</taxon>
        <taxon>Apiospora</taxon>
    </lineage>
</organism>
<protein>
    <submittedName>
        <fullName evidence="1">Histidine protein kinase NIK1</fullName>
    </submittedName>
</protein>
<comment type="caution">
    <text evidence="1">The sequence shown here is derived from an EMBL/GenBank/DDBJ whole genome shotgun (WGS) entry which is preliminary data.</text>
</comment>
<evidence type="ECO:0000313" key="2">
    <source>
        <dbReference type="Proteomes" id="UP001446871"/>
    </source>
</evidence>
<gene>
    <name evidence="1" type="ORF">PG996_004177</name>
</gene>
<keyword evidence="2" id="KW-1185">Reference proteome</keyword>
<dbReference type="Proteomes" id="UP001446871">
    <property type="component" value="Unassembled WGS sequence"/>
</dbReference>
<name>A0ABR1W4L6_9PEZI</name>
<keyword evidence="1" id="KW-0808">Transferase</keyword>
<keyword evidence="1" id="KW-0418">Kinase</keyword>
<evidence type="ECO:0000313" key="1">
    <source>
        <dbReference type="EMBL" id="KAK8078007.1"/>
    </source>
</evidence>
<proteinExistence type="predicted"/>